<evidence type="ECO:0000313" key="3">
    <source>
        <dbReference type="Proteomes" id="UP001283361"/>
    </source>
</evidence>
<comment type="caution">
    <text evidence="2">The sequence shown here is derived from an EMBL/GenBank/DDBJ whole genome shotgun (WGS) entry which is preliminary data.</text>
</comment>
<gene>
    <name evidence="2" type="ORF">RRG08_028598</name>
</gene>
<protein>
    <submittedName>
        <fullName evidence="2">Uncharacterized protein</fullName>
    </submittedName>
</protein>
<feature type="compositionally biased region" description="Polar residues" evidence="1">
    <location>
        <begin position="9"/>
        <end position="30"/>
    </location>
</feature>
<sequence length="79" mass="8829">MSLPELSESKTQSEFATTDASQQQLNTSNEDMPVQPHPQDSPDLKQSSLTGWSGSKEKDLHLRKGHTRARLACSWFSLN</sequence>
<dbReference type="AlphaFoldDB" id="A0AAE0ZU19"/>
<proteinExistence type="predicted"/>
<organism evidence="2 3">
    <name type="scientific">Elysia crispata</name>
    <name type="common">lettuce slug</name>
    <dbReference type="NCBI Taxonomy" id="231223"/>
    <lineage>
        <taxon>Eukaryota</taxon>
        <taxon>Metazoa</taxon>
        <taxon>Spiralia</taxon>
        <taxon>Lophotrochozoa</taxon>
        <taxon>Mollusca</taxon>
        <taxon>Gastropoda</taxon>
        <taxon>Heterobranchia</taxon>
        <taxon>Euthyneura</taxon>
        <taxon>Panpulmonata</taxon>
        <taxon>Sacoglossa</taxon>
        <taxon>Placobranchoidea</taxon>
        <taxon>Plakobranchidae</taxon>
        <taxon>Elysia</taxon>
    </lineage>
</organism>
<evidence type="ECO:0000313" key="2">
    <source>
        <dbReference type="EMBL" id="KAK3774941.1"/>
    </source>
</evidence>
<dbReference type="EMBL" id="JAWDGP010003375">
    <property type="protein sequence ID" value="KAK3774941.1"/>
    <property type="molecule type" value="Genomic_DNA"/>
</dbReference>
<name>A0AAE0ZU19_9GAST</name>
<reference evidence="2" key="1">
    <citation type="journal article" date="2023" name="G3 (Bethesda)">
        <title>A reference genome for the long-term kleptoplast-retaining sea slug Elysia crispata morphotype clarki.</title>
        <authorList>
            <person name="Eastman K.E."/>
            <person name="Pendleton A.L."/>
            <person name="Shaikh M.A."/>
            <person name="Suttiyut T."/>
            <person name="Ogas R."/>
            <person name="Tomko P."/>
            <person name="Gavelis G."/>
            <person name="Widhalm J.R."/>
            <person name="Wisecaver J.H."/>
        </authorList>
    </citation>
    <scope>NUCLEOTIDE SEQUENCE</scope>
    <source>
        <strain evidence="2">ECLA1</strain>
    </source>
</reference>
<evidence type="ECO:0000256" key="1">
    <source>
        <dbReference type="SAM" id="MobiDB-lite"/>
    </source>
</evidence>
<feature type="compositionally biased region" description="Polar residues" evidence="1">
    <location>
        <begin position="44"/>
        <end position="53"/>
    </location>
</feature>
<keyword evidence="3" id="KW-1185">Reference proteome</keyword>
<feature type="region of interest" description="Disordered" evidence="1">
    <location>
        <begin position="1"/>
        <end position="64"/>
    </location>
</feature>
<accession>A0AAE0ZU19</accession>
<dbReference type="Proteomes" id="UP001283361">
    <property type="component" value="Unassembled WGS sequence"/>
</dbReference>